<comment type="caution">
    <text evidence="6">The sequence shown here is derived from an EMBL/GenBank/DDBJ whole genome shotgun (WGS) entry which is preliminary data.</text>
</comment>
<feature type="transmembrane region" description="Helical" evidence="5">
    <location>
        <begin position="105"/>
        <end position="123"/>
    </location>
</feature>
<proteinExistence type="inferred from homology"/>
<evidence type="ECO:0000256" key="4">
    <source>
        <dbReference type="ARBA" id="ARBA00023136"/>
    </source>
</evidence>
<reference evidence="6" key="1">
    <citation type="submission" date="2023-08" db="EMBL/GenBank/DDBJ databases">
        <authorList>
            <person name="Chen Y."/>
            <person name="Shah S."/>
            <person name="Dougan E. K."/>
            <person name="Thang M."/>
            <person name="Chan C."/>
        </authorList>
    </citation>
    <scope>NUCLEOTIDE SEQUENCE</scope>
</reference>
<comment type="subcellular location">
    <subcellularLocation>
        <location evidence="1">Membrane</location>
        <topology evidence="1">Multi-pass membrane protein</topology>
    </subcellularLocation>
</comment>
<dbReference type="PANTHER" id="PTHR23291:SF47">
    <property type="entry name" value="TRANSMEMBRANE BAX INHIBITOR MOTIF CONTAINING 7"/>
    <property type="match status" value="1"/>
</dbReference>
<name>A0AA36I4K1_9DINO</name>
<evidence type="ECO:0000313" key="7">
    <source>
        <dbReference type="Proteomes" id="UP001178507"/>
    </source>
</evidence>
<protein>
    <submittedName>
        <fullName evidence="6">Uncharacterized protein</fullName>
    </submittedName>
</protein>
<evidence type="ECO:0000313" key="6">
    <source>
        <dbReference type="EMBL" id="CAJ1380617.1"/>
    </source>
</evidence>
<evidence type="ECO:0000256" key="5">
    <source>
        <dbReference type="RuleBase" id="RU004379"/>
    </source>
</evidence>
<keyword evidence="2 5" id="KW-0812">Transmembrane</keyword>
<feature type="transmembrane region" description="Helical" evidence="5">
    <location>
        <begin position="135"/>
        <end position="153"/>
    </location>
</feature>
<dbReference type="PANTHER" id="PTHR23291">
    <property type="entry name" value="BAX INHIBITOR-RELATED"/>
    <property type="match status" value="1"/>
</dbReference>
<dbReference type="EMBL" id="CAUJNA010000729">
    <property type="protein sequence ID" value="CAJ1380617.1"/>
    <property type="molecule type" value="Genomic_DNA"/>
</dbReference>
<dbReference type="GO" id="GO:0016020">
    <property type="term" value="C:membrane"/>
    <property type="evidence" value="ECO:0007669"/>
    <property type="project" value="UniProtKB-SubCell"/>
</dbReference>
<keyword evidence="7" id="KW-1185">Reference proteome</keyword>
<feature type="transmembrane region" description="Helical" evidence="5">
    <location>
        <begin position="222"/>
        <end position="243"/>
    </location>
</feature>
<keyword evidence="4 5" id="KW-0472">Membrane</keyword>
<feature type="transmembrane region" description="Helical" evidence="5">
    <location>
        <begin position="249"/>
        <end position="268"/>
    </location>
</feature>
<evidence type="ECO:0000256" key="1">
    <source>
        <dbReference type="ARBA" id="ARBA00004141"/>
    </source>
</evidence>
<dbReference type="Pfam" id="PF01027">
    <property type="entry name" value="Bax1-I"/>
    <property type="match status" value="1"/>
</dbReference>
<sequence>MACQAGNMHPDWCGQLLPLSRVLYMYSTLNSVCDAWVCNFADCNKDLPVVRACHAICIDLSSNRLNLRPRSPAMEGGLQEPLTEGAEGWIKQASIEVRRGFVKKVYGILTAQLVLTTLVAYPIAQMPGLELEHSWAPSVSVATLIATCVIMICFRDLLRKFPTNYIVLGLFTAATGTTVGMACRQYEPLVIFLALTVTAATFALMTAYAFTTKSDMTDKGPYLFVGLCVLIMMSFGLLVLNAMGIQLPLLQQLCAVGGALLFAFYMVFDTQCMLGSWGGHKIEFSVDDYAFAALNLYLDIINFFLEIVQVIGRRD</sequence>
<dbReference type="AlphaFoldDB" id="A0AA36I4K1"/>
<gene>
    <name evidence="6" type="ORF">EVOR1521_LOCUS8518</name>
</gene>
<feature type="transmembrane region" description="Helical" evidence="5">
    <location>
        <begin position="165"/>
        <end position="183"/>
    </location>
</feature>
<evidence type="ECO:0000256" key="2">
    <source>
        <dbReference type="ARBA" id="ARBA00022692"/>
    </source>
</evidence>
<feature type="transmembrane region" description="Helical" evidence="5">
    <location>
        <begin position="289"/>
        <end position="312"/>
    </location>
</feature>
<keyword evidence="3 5" id="KW-1133">Transmembrane helix</keyword>
<dbReference type="Proteomes" id="UP001178507">
    <property type="component" value="Unassembled WGS sequence"/>
</dbReference>
<evidence type="ECO:0000256" key="3">
    <source>
        <dbReference type="ARBA" id="ARBA00022989"/>
    </source>
</evidence>
<feature type="transmembrane region" description="Helical" evidence="5">
    <location>
        <begin position="189"/>
        <end position="210"/>
    </location>
</feature>
<dbReference type="InterPro" id="IPR006214">
    <property type="entry name" value="Bax_inhibitor_1-related"/>
</dbReference>
<accession>A0AA36I4K1</accession>
<comment type="similarity">
    <text evidence="5">Belongs to the BI1 family.</text>
</comment>
<organism evidence="6 7">
    <name type="scientific">Effrenium voratum</name>
    <dbReference type="NCBI Taxonomy" id="2562239"/>
    <lineage>
        <taxon>Eukaryota</taxon>
        <taxon>Sar</taxon>
        <taxon>Alveolata</taxon>
        <taxon>Dinophyceae</taxon>
        <taxon>Suessiales</taxon>
        <taxon>Symbiodiniaceae</taxon>
        <taxon>Effrenium</taxon>
    </lineage>
</organism>